<dbReference type="SUPFAM" id="SSF56281">
    <property type="entry name" value="Metallo-hydrolase/oxidoreductase"/>
    <property type="match status" value="1"/>
</dbReference>
<accession>A0ABT5JL13</accession>
<protein>
    <submittedName>
        <fullName evidence="2">MBL fold metallo-hydrolase</fullName>
    </submittedName>
</protein>
<comment type="caution">
    <text evidence="2">The sequence shown here is derived from an EMBL/GenBank/DDBJ whole genome shotgun (WGS) entry which is preliminary data.</text>
</comment>
<dbReference type="Gene3D" id="3.60.15.10">
    <property type="entry name" value="Ribonuclease Z/Hydroxyacylglutathione hydrolase-like"/>
    <property type="match status" value="1"/>
</dbReference>
<reference evidence="2" key="1">
    <citation type="journal article" date="2023" name="Microbiol Resour">
        <title>Genome Sequences of Rhodoplanes serenus and Two Thermotolerant Strains, Rhodoplanes tepidamans and 'Rhodoplanes cryptolactis,' Further Refine the Genus.</title>
        <authorList>
            <person name="Rayyan A.A."/>
            <person name="Kyndt J.A."/>
        </authorList>
    </citation>
    <scope>NUCLEOTIDE SEQUENCE</scope>
    <source>
        <strain evidence="2">DSM 9987</strain>
    </source>
</reference>
<dbReference type="Pfam" id="PF12706">
    <property type="entry name" value="Lactamase_B_2"/>
    <property type="match status" value="1"/>
</dbReference>
<gene>
    <name evidence="2" type="ORF">PQJ73_30155</name>
</gene>
<evidence type="ECO:0000313" key="3">
    <source>
        <dbReference type="Proteomes" id="UP001165652"/>
    </source>
</evidence>
<sequence length="279" mass="30930">MTLTVTILGCGSSGGVPRPALGWGVCDPANPRNRRRRCSILVERRAAEGKTRVLVDTGPDLRDQLLDADVDWLDGVLYTHEHADHTHGIDDLRGLFMHMRRRLDLYLDEPTWRVMFARFGYCFVTPPGSAYPPIANEHRIAPGEPVTIAGKGGPVTALPFLQDHGDIPSLGFRFGGLAYSSDLVNMPEESAAMLEGLDLWIVDALRWKPHVSHFSVDQALAWIDRLKPKRAILTNLHSDLDYEELKAYLPAGVEPAFDGMRVRLADGEVVVEDTEAARS</sequence>
<organism evidence="2 3">
    <name type="scientific">Rhodoplanes tepidamans</name>
    <name type="common">Rhodoplanes cryptolactis</name>
    <dbReference type="NCBI Taxonomy" id="200616"/>
    <lineage>
        <taxon>Bacteria</taxon>
        <taxon>Pseudomonadati</taxon>
        <taxon>Pseudomonadota</taxon>
        <taxon>Alphaproteobacteria</taxon>
        <taxon>Hyphomicrobiales</taxon>
        <taxon>Nitrobacteraceae</taxon>
        <taxon>Rhodoplanes</taxon>
    </lineage>
</organism>
<feature type="domain" description="Metallo-beta-lactamase" evidence="1">
    <location>
        <begin position="51"/>
        <end position="234"/>
    </location>
</feature>
<proteinExistence type="predicted"/>
<dbReference type="RefSeq" id="WP_272780783.1">
    <property type="nucleotide sequence ID" value="NZ_JAQQLI010000104.1"/>
</dbReference>
<dbReference type="EMBL" id="JAQQLI010000104">
    <property type="protein sequence ID" value="MDC7789963.1"/>
    <property type="molecule type" value="Genomic_DNA"/>
</dbReference>
<dbReference type="CDD" id="cd16279">
    <property type="entry name" value="metallo-hydrolase-like_MBL-fold"/>
    <property type="match status" value="1"/>
</dbReference>
<dbReference type="InterPro" id="IPR001279">
    <property type="entry name" value="Metallo-B-lactamas"/>
</dbReference>
<evidence type="ECO:0000259" key="1">
    <source>
        <dbReference type="Pfam" id="PF12706"/>
    </source>
</evidence>
<dbReference type="PANTHER" id="PTHR42663:SF6">
    <property type="entry name" value="HYDROLASE C777.06C-RELATED"/>
    <property type="match status" value="1"/>
</dbReference>
<reference evidence="2" key="2">
    <citation type="submission" date="2023-02" db="EMBL/GenBank/DDBJ databases">
        <authorList>
            <person name="Rayyan A."/>
            <person name="Meyer T."/>
            <person name="Kyndt J.A."/>
        </authorList>
    </citation>
    <scope>NUCLEOTIDE SEQUENCE</scope>
    <source>
        <strain evidence="2">DSM 9987</strain>
    </source>
</reference>
<dbReference type="Proteomes" id="UP001165652">
    <property type="component" value="Unassembled WGS sequence"/>
</dbReference>
<evidence type="ECO:0000313" key="2">
    <source>
        <dbReference type="EMBL" id="MDC7789963.1"/>
    </source>
</evidence>
<name>A0ABT5JL13_RHOTP</name>
<dbReference type="InterPro" id="IPR036866">
    <property type="entry name" value="RibonucZ/Hydroxyglut_hydro"/>
</dbReference>
<keyword evidence="3" id="KW-1185">Reference proteome</keyword>
<dbReference type="PANTHER" id="PTHR42663">
    <property type="entry name" value="HYDROLASE C777.06C-RELATED-RELATED"/>
    <property type="match status" value="1"/>
</dbReference>